<accession>A0AAD1WM98</accession>
<gene>
    <name evidence="2" type="ORF">PECUL_23A053930</name>
</gene>
<evidence type="ECO:0000313" key="2">
    <source>
        <dbReference type="EMBL" id="CAH2313107.1"/>
    </source>
</evidence>
<protein>
    <submittedName>
        <fullName evidence="2">Uncharacterized protein</fullName>
    </submittedName>
</protein>
<dbReference type="EMBL" id="OW240919">
    <property type="protein sequence ID" value="CAH2313107.1"/>
    <property type="molecule type" value="Genomic_DNA"/>
</dbReference>
<dbReference type="Proteomes" id="UP001295444">
    <property type="component" value="Chromosome 08"/>
</dbReference>
<organism evidence="2 3">
    <name type="scientific">Pelobates cultripes</name>
    <name type="common">Western spadefoot toad</name>
    <dbReference type="NCBI Taxonomy" id="61616"/>
    <lineage>
        <taxon>Eukaryota</taxon>
        <taxon>Metazoa</taxon>
        <taxon>Chordata</taxon>
        <taxon>Craniata</taxon>
        <taxon>Vertebrata</taxon>
        <taxon>Euteleostomi</taxon>
        <taxon>Amphibia</taxon>
        <taxon>Batrachia</taxon>
        <taxon>Anura</taxon>
        <taxon>Pelobatoidea</taxon>
        <taxon>Pelobatidae</taxon>
        <taxon>Pelobates</taxon>
    </lineage>
</organism>
<proteinExistence type="predicted"/>
<dbReference type="CDD" id="cd00303">
    <property type="entry name" value="retropepsin_like"/>
    <property type="match status" value="1"/>
</dbReference>
<dbReference type="Gene3D" id="2.40.70.10">
    <property type="entry name" value="Acid Proteases"/>
    <property type="match status" value="1"/>
</dbReference>
<dbReference type="AlphaFoldDB" id="A0AAD1WM98"/>
<dbReference type="InterPro" id="IPR021109">
    <property type="entry name" value="Peptidase_aspartic_dom_sf"/>
</dbReference>
<name>A0AAD1WM98_PELCU</name>
<reference evidence="2" key="1">
    <citation type="submission" date="2022-03" db="EMBL/GenBank/DDBJ databases">
        <authorList>
            <person name="Alioto T."/>
            <person name="Alioto T."/>
            <person name="Gomez Garrido J."/>
        </authorList>
    </citation>
    <scope>NUCLEOTIDE SEQUENCE</scope>
</reference>
<evidence type="ECO:0000256" key="1">
    <source>
        <dbReference type="SAM" id="MobiDB-lite"/>
    </source>
</evidence>
<keyword evidence="3" id="KW-1185">Reference proteome</keyword>
<feature type="region of interest" description="Disordered" evidence="1">
    <location>
        <begin position="71"/>
        <end position="103"/>
    </location>
</feature>
<sequence>MTLSPHMSISRPFITVSLLVNKTTITTKALIDSGAADNLMDETFAKTAALNLIRKETPLAVEAIDGRPLEKPLDSFPLGTEGSGACESSEEATDIGPEGGVAV</sequence>
<evidence type="ECO:0000313" key="3">
    <source>
        <dbReference type="Proteomes" id="UP001295444"/>
    </source>
</evidence>